<dbReference type="AlphaFoldDB" id="A0AAE0ZYC3"/>
<name>A0AAE0ZYC3_9GAST</name>
<dbReference type="Proteomes" id="UP001283361">
    <property type="component" value="Unassembled WGS sequence"/>
</dbReference>
<dbReference type="EMBL" id="JAWDGP010003066">
    <property type="protein sequence ID" value="KAK3777730.1"/>
    <property type="molecule type" value="Genomic_DNA"/>
</dbReference>
<gene>
    <name evidence="1" type="ORF">RRG08_021840</name>
</gene>
<evidence type="ECO:0000313" key="1">
    <source>
        <dbReference type="EMBL" id="KAK3777730.1"/>
    </source>
</evidence>
<sequence>MAAQRSRSKGISGSLLTRRRFRPRQEPGTSCWGPHEAFVYSRIASPKLAACLLPFILKESVFGRKLCHLTNHL</sequence>
<comment type="caution">
    <text evidence="1">The sequence shown here is derived from an EMBL/GenBank/DDBJ whole genome shotgun (WGS) entry which is preliminary data.</text>
</comment>
<reference evidence="1" key="1">
    <citation type="journal article" date="2023" name="G3 (Bethesda)">
        <title>A reference genome for the long-term kleptoplast-retaining sea slug Elysia crispata morphotype clarki.</title>
        <authorList>
            <person name="Eastman K.E."/>
            <person name="Pendleton A.L."/>
            <person name="Shaikh M.A."/>
            <person name="Suttiyut T."/>
            <person name="Ogas R."/>
            <person name="Tomko P."/>
            <person name="Gavelis G."/>
            <person name="Widhalm J.R."/>
            <person name="Wisecaver J.H."/>
        </authorList>
    </citation>
    <scope>NUCLEOTIDE SEQUENCE</scope>
    <source>
        <strain evidence="1">ECLA1</strain>
    </source>
</reference>
<proteinExistence type="predicted"/>
<organism evidence="1 2">
    <name type="scientific">Elysia crispata</name>
    <name type="common">lettuce slug</name>
    <dbReference type="NCBI Taxonomy" id="231223"/>
    <lineage>
        <taxon>Eukaryota</taxon>
        <taxon>Metazoa</taxon>
        <taxon>Spiralia</taxon>
        <taxon>Lophotrochozoa</taxon>
        <taxon>Mollusca</taxon>
        <taxon>Gastropoda</taxon>
        <taxon>Heterobranchia</taxon>
        <taxon>Euthyneura</taxon>
        <taxon>Panpulmonata</taxon>
        <taxon>Sacoglossa</taxon>
        <taxon>Placobranchoidea</taxon>
        <taxon>Plakobranchidae</taxon>
        <taxon>Elysia</taxon>
    </lineage>
</organism>
<keyword evidence="2" id="KW-1185">Reference proteome</keyword>
<accession>A0AAE0ZYC3</accession>
<evidence type="ECO:0000313" key="2">
    <source>
        <dbReference type="Proteomes" id="UP001283361"/>
    </source>
</evidence>
<protein>
    <submittedName>
        <fullName evidence="1">Uncharacterized protein</fullName>
    </submittedName>
</protein>